<name>A0ABU7R7K8_9ACTN</name>
<evidence type="ECO:0000259" key="1">
    <source>
        <dbReference type="Pfam" id="PF11823"/>
    </source>
</evidence>
<sequence>MDALTATFVSHFGAMRFCRQCASAGWDARLMPVPRALSSSCGTCVRYEAPASELFPPGGVHLDELELVAREEDGRYVTVWEHEG</sequence>
<proteinExistence type="predicted"/>
<keyword evidence="3" id="KW-1185">Reference proteome</keyword>
<feature type="domain" description="Putative Se/S carrier protein-like" evidence="1">
    <location>
        <begin position="6"/>
        <end position="49"/>
    </location>
</feature>
<dbReference type="InterPro" id="IPR021778">
    <property type="entry name" value="Se/S_carrier-like"/>
</dbReference>
<comment type="caution">
    <text evidence="2">The sequence shown here is derived from an EMBL/GenBank/DDBJ whole genome shotgun (WGS) entry which is preliminary data.</text>
</comment>
<dbReference type="EMBL" id="JAZGJQ010000001">
    <property type="protein sequence ID" value="MEE6146580.1"/>
    <property type="molecule type" value="Genomic_DNA"/>
</dbReference>
<dbReference type="Proteomes" id="UP001332931">
    <property type="component" value="Unassembled WGS sequence"/>
</dbReference>
<organism evidence="2 3">
    <name type="scientific">Olsenella absiana</name>
    <dbReference type="NCBI Taxonomy" id="3115222"/>
    <lineage>
        <taxon>Bacteria</taxon>
        <taxon>Bacillati</taxon>
        <taxon>Actinomycetota</taxon>
        <taxon>Coriobacteriia</taxon>
        <taxon>Coriobacteriales</taxon>
        <taxon>Atopobiaceae</taxon>
        <taxon>Olsenella</taxon>
    </lineage>
</organism>
<evidence type="ECO:0000313" key="3">
    <source>
        <dbReference type="Proteomes" id="UP001332931"/>
    </source>
</evidence>
<protein>
    <submittedName>
        <fullName evidence="2">DUF3343 domain-containing protein</fullName>
    </submittedName>
</protein>
<accession>A0ABU7R7K8</accession>
<gene>
    <name evidence="2" type="ORF">VXJ25_01015</name>
</gene>
<dbReference type="Pfam" id="PF11823">
    <property type="entry name" value="Se_S_carrier"/>
    <property type="match status" value="1"/>
</dbReference>
<reference evidence="2 3" key="1">
    <citation type="submission" date="2024-01" db="EMBL/GenBank/DDBJ databases">
        <title>Description of Olsenella sp. nov., isolated from pig feces.</title>
        <authorList>
            <person name="Chang Y.-H."/>
        </authorList>
    </citation>
    <scope>NUCLEOTIDE SEQUENCE [LARGE SCALE GENOMIC DNA]</scope>
    <source>
        <strain evidence="2 3">YH-ols2223</strain>
    </source>
</reference>
<evidence type="ECO:0000313" key="2">
    <source>
        <dbReference type="EMBL" id="MEE6146580.1"/>
    </source>
</evidence>
<dbReference type="RefSeq" id="WP_330957342.1">
    <property type="nucleotide sequence ID" value="NZ_JAZGJQ010000001.1"/>
</dbReference>